<dbReference type="Proteomes" id="UP000799640">
    <property type="component" value="Unassembled WGS sequence"/>
</dbReference>
<protein>
    <submittedName>
        <fullName evidence="3">Uncharacterized protein</fullName>
    </submittedName>
</protein>
<keyword evidence="4" id="KW-1185">Reference proteome</keyword>
<feature type="compositionally biased region" description="Low complexity" evidence="2">
    <location>
        <begin position="235"/>
        <end position="267"/>
    </location>
</feature>
<evidence type="ECO:0000256" key="1">
    <source>
        <dbReference type="SAM" id="Coils"/>
    </source>
</evidence>
<evidence type="ECO:0000256" key="2">
    <source>
        <dbReference type="SAM" id="MobiDB-lite"/>
    </source>
</evidence>
<accession>A0A6G1HKG4</accession>
<name>A0A6G1HKG4_9PEZI</name>
<feature type="region of interest" description="Disordered" evidence="2">
    <location>
        <begin position="215"/>
        <end position="280"/>
    </location>
</feature>
<dbReference type="OrthoDB" id="5397628at2759"/>
<evidence type="ECO:0000313" key="4">
    <source>
        <dbReference type="Proteomes" id="UP000799640"/>
    </source>
</evidence>
<sequence>MGQILSRIVSLMTTIMGQMLSRIESLAAMFHAVITSKVSGAINTIIHSIIRALNILIPFATPGNSLVYDLTHFLVVVIILYYAPVVHRWIRSAKAPIDHAPDPIQRIVNGQRLATAQRLTPVTAQNTTTGITTATANAQGATAIQRAVAMADHGVNPTPGLPVTDSNVATAADRSMAAQPIAVDLQDTPQEGARRRSAWDIIIEEDLRRRAALAAASGNMSDSEDSTARMRAYTESESSAAAAQRAELEAAPAAVREAAPATAPAARPVGAKKAKSLARKEQRRAYNEFIREEAERKRREDEKDQEEREKVAEEERAVRRQIHLALQNKERADRELKRALELEAKVKEDKDRVAVIKLVTRSLDEGNPVDVAEVAEAIDHSVQWVIQQLRFEGVLSHKDSSSTIVTRNGMIVRIGKDQIKEMYKRIARDLDNGAFGDDFAPLEAMGHVLADIVTRDNI</sequence>
<gene>
    <name evidence="3" type="ORF">EJ06DRAFT_534078</name>
</gene>
<evidence type="ECO:0000313" key="3">
    <source>
        <dbReference type="EMBL" id="KAF2396349.1"/>
    </source>
</evidence>
<proteinExistence type="predicted"/>
<keyword evidence="1" id="KW-0175">Coiled coil</keyword>
<dbReference type="AlphaFoldDB" id="A0A6G1HKG4"/>
<feature type="coiled-coil region" evidence="1">
    <location>
        <begin position="287"/>
        <end position="352"/>
    </location>
</feature>
<reference evidence="3" key="1">
    <citation type="journal article" date="2020" name="Stud. Mycol.">
        <title>101 Dothideomycetes genomes: a test case for predicting lifestyles and emergence of pathogens.</title>
        <authorList>
            <person name="Haridas S."/>
            <person name="Albert R."/>
            <person name="Binder M."/>
            <person name="Bloem J."/>
            <person name="Labutti K."/>
            <person name="Salamov A."/>
            <person name="Andreopoulos B."/>
            <person name="Baker S."/>
            <person name="Barry K."/>
            <person name="Bills G."/>
            <person name="Bluhm B."/>
            <person name="Cannon C."/>
            <person name="Castanera R."/>
            <person name="Culley D."/>
            <person name="Daum C."/>
            <person name="Ezra D."/>
            <person name="Gonzalez J."/>
            <person name="Henrissat B."/>
            <person name="Kuo A."/>
            <person name="Liang C."/>
            <person name="Lipzen A."/>
            <person name="Lutzoni F."/>
            <person name="Magnuson J."/>
            <person name="Mondo S."/>
            <person name="Nolan M."/>
            <person name="Ohm R."/>
            <person name="Pangilinan J."/>
            <person name="Park H.-J."/>
            <person name="Ramirez L."/>
            <person name="Alfaro M."/>
            <person name="Sun H."/>
            <person name="Tritt A."/>
            <person name="Yoshinaga Y."/>
            <person name="Zwiers L.-H."/>
            <person name="Turgeon B."/>
            <person name="Goodwin S."/>
            <person name="Spatafora J."/>
            <person name="Crous P."/>
            <person name="Grigoriev I."/>
        </authorList>
    </citation>
    <scope>NUCLEOTIDE SEQUENCE</scope>
    <source>
        <strain evidence="3">CBS 262.69</strain>
    </source>
</reference>
<dbReference type="EMBL" id="ML996707">
    <property type="protein sequence ID" value="KAF2396349.1"/>
    <property type="molecule type" value="Genomic_DNA"/>
</dbReference>
<organism evidence="3 4">
    <name type="scientific">Trichodelitschia bisporula</name>
    <dbReference type="NCBI Taxonomy" id="703511"/>
    <lineage>
        <taxon>Eukaryota</taxon>
        <taxon>Fungi</taxon>
        <taxon>Dikarya</taxon>
        <taxon>Ascomycota</taxon>
        <taxon>Pezizomycotina</taxon>
        <taxon>Dothideomycetes</taxon>
        <taxon>Dothideomycetes incertae sedis</taxon>
        <taxon>Phaeotrichales</taxon>
        <taxon>Phaeotrichaceae</taxon>
        <taxon>Trichodelitschia</taxon>
    </lineage>
</organism>